<dbReference type="OrthoDB" id="1751786at2759"/>
<dbReference type="Pfam" id="PF03372">
    <property type="entry name" value="Exo_endo_phos"/>
    <property type="match status" value="1"/>
</dbReference>
<dbReference type="PANTHER" id="PTHR33710">
    <property type="entry name" value="BNAC02G09200D PROTEIN"/>
    <property type="match status" value="1"/>
</dbReference>
<dbReference type="InterPro" id="IPR044730">
    <property type="entry name" value="RNase_H-like_dom_plant"/>
</dbReference>
<proteinExistence type="predicted"/>
<dbReference type="InterPro" id="IPR002156">
    <property type="entry name" value="RNaseH_domain"/>
</dbReference>
<dbReference type="SUPFAM" id="SSF53098">
    <property type="entry name" value="Ribonuclease H-like"/>
    <property type="match status" value="1"/>
</dbReference>
<dbReference type="SUPFAM" id="SSF56219">
    <property type="entry name" value="DNase I-like"/>
    <property type="match status" value="1"/>
</dbReference>
<feature type="domain" description="RNase H type-1" evidence="2">
    <location>
        <begin position="456"/>
        <end position="575"/>
    </location>
</feature>
<evidence type="ECO:0000313" key="4">
    <source>
        <dbReference type="Proteomes" id="UP000626092"/>
    </source>
</evidence>
<dbReference type="GO" id="GO:0004523">
    <property type="term" value="F:RNA-DNA hybrid ribonuclease activity"/>
    <property type="evidence" value="ECO:0007669"/>
    <property type="project" value="InterPro"/>
</dbReference>
<organism evidence="3 4">
    <name type="scientific">Rhododendron simsii</name>
    <name type="common">Sims's rhododendron</name>
    <dbReference type="NCBI Taxonomy" id="118357"/>
    <lineage>
        <taxon>Eukaryota</taxon>
        <taxon>Viridiplantae</taxon>
        <taxon>Streptophyta</taxon>
        <taxon>Embryophyta</taxon>
        <taxon>Tracheophyta</taxon>
        <taxon>Spermatophyta</taxon>
        <taxon>Magnoliopsida</taxon>
        <taxon>eudicotyledons</taxon>
        <taxon>Gunneridae</taxon>
        <taxon>Pentapetalae</taxon>
        <taxon>asterids</taxon>
        <taxon>Ericales</taxon>
        <taxon>Ericaceae</taxon>
        <taxon>Ericoideae</taxon>
        <taxon>Rhodoreae</taxon>
        <taxon>Rhododendron</taxon>
    </lineage>
</organism>
<keyword evidence="4" id="KW-1185">Reference proteome</keyword>
<sequence>METKNKRNALDRIKRSLKFDGSCYVESEGMSGGLALWWKAEVDIEVRFKTKNLIRCLVRWPSSSEAWLTTFVYAPPIPKERVIFWNSLRMVAKENKLPWLCVGDFNEVASMWEKEGGSDGNGRRIQNFQQLISDCNWMDLEFKGPAFTWSNNQGGTSNIRERLDRAMATVSWRLLYPKAQVFHEAMVGSDHSPLLIKVSIPLKKVPYRFKFESLWATSDECPDIIAKAWASECPGSTMFKLRSKLRKCQEYLREWSKRTFGDNRDKIKDLTEKLRIIQGLPYDPENFELQKALTKDLEITLLREEMYVHQRSRVNWLQFGDKNTAFFHATLLQRRQRNQMSTIRNEQGSWLKEENNSPSMLRWTSNIIDSSPSLKEAAKVIGKVAFQAWFIWKSRNSLVFNHEQVDPSSTIIRAAKAQSEYELINAVQSQVLDHCDDPPLAISAWRKPTPGSFKINCDVAMKREGLRANAAVVVRNDRGELTDGTTYSFKCSSVLQGELKAIRKACFLARDMCAVPVTIESDNKTTILLSASELVPPWEVYPLIMDIRAVKKQRNLEFIWVKRSANKVAHRVASLAAKGKLLLDWVANSLASLVSLLLHDVISVPLPSPLDIENEVNEPECLTSVGSSTLCEGSAGYPLA</sequence>
<name>A0A834GJC9_RHOSS</name>
<protein>
    <recommendedName>
        <fullName evidence="5">RNase H type-1 domain-containing protein</fullName>
    </recommendedName>
</protein>
<dbReference type="Gene3D" id="3.30.420.10">
    <property type="entry name" value="Ribonuclease H-like superfamily/Ribonuclease H"/>
    <property type="match status" value="1"/>
</dbReference>
<evidence type="ECO:0008006" key="5">
    <source>
        <dbReference type="Google" id="ProtNLM"/>
    </source>
</evidence>
<dbReference type="InterPro" id="IPR005135">
    <property type="entry name" value="Endo/exonuclease/phosphatase"/>
</dbReference>
<dbReference type="EMBL" id="WJXA01000008">
    <property type="protein sequence ID" value="KAF7135045.1"/>
    <property type="molecule type" value="Genomic_DNA"/>
</dbReference>
<reference evidence="3" key="1">
    <citation type="submission" date="2019-11" db="EMBL/GenBank/DDBJ databases">
        <authorList>
            <person name="Liu Y."/>
            <person name="Hou J."/>
            <person name="Li T.-Q."/>
            <person name="Guan C.-H."/>
            <person name="Wu X."/>
            <person name="Wu H.-Z."/>
            <person name="Ling F."/>
            <person name="Zhang R."/>
            <person name="Shi X.-G."/>
            <person name="Ren J.-P."/>
            <person name="Chen E.-F."/>
            <person name="Sun J.-M."/>
        </authorList>
    </citation>
    <scope>NUCLEOTIDE SEQUENCE</scope>
    <source>
        <strain evidence="3">Adult_tree_wgs_1</strain>
        <tissue evidence="3">Leaves</tissue>
    </source>
</reference>
<dbReference type="GO" id="GO:0003676">
    <property type="term" value="F:nucleic acid binding"/>
    <property type="evidence" value="ECO:0007669"/>
    <property type="project" value="InterPro"/>
</dbReference>
<dbReference type="CDD" id="cd06222">
    <property type="entry name" value="RNase_H_like"/>
    <property type="match status" value="1"/>
</dbReference>
<dbReference type="Proteomes" id="UP000626092">
    <property type="component" value="Unassembled WGS sequence"/>
</dbReference>
<evidence type="ECO:0000259" key="2">
    <source>
        <dbReference type="Pfam" id="PF13456"/>
    </source>
</evidence>
<gene>
    <name evidence="3" type="ORF">RHSIM_Rhsim08G0082000</name>
</gene>
<evidence type="ECO:0000313" key="3">
    <source>
        <dbReference type="EMBL" id="KAF7135045.1"/>
    </source>
</evidence>
<dbReference type="AlphaFoldDB" id="A0A834GJC9"/>
<accession>A0A834GJC9</accession>
<comment type="caution">
    <text evidence="3">The sequence shown here is derived from an EMBL/GenBank/DDBJ whole genome shotgun (WGS) entry which is preliminary data.</text>
</comment>
<dbReference type="Pfam" id="PF13456">
    <property type="entry name" value="RVT_3"/>
    <property type="match status" value="1"/>
</dbReference>
<dbReference type="InterPro" id="IPR012337">
    <property type="entry name" value="RNaseH-like_sf"/>
</dbReference>
<feature type="domain" description="Endonuclease/exonuclease/phosphatase" evidence="1">
    <location>
        <begin position="24"/>
        <end position="191"/>
    </location>
</feature>
<dbReference type="Gene3D" id="3.60.10.10">
    <property type="entry name" value="Endonuclease/exonuclease/phosphatase"/>
    <property type="match status" value="1"/>
</dbReference>
<dbReference type="InterPro" id="IPR036691">
    <property type="entry name" value="Endo/exonu/phosph_ase_sf"/>
</dbReference>
<dbReference type="PANTHER" id="PTHR33710:SF71">
    <property type="entry name" value="ENDONUCLEASE_EXONUCLEASE_PHOSPHATASE DOMAIN-CONTAINING PROTEIN"/>
    <property type="match status" value="1"/>
</dbReference>
<evidence type="ECO:0000259" key="1">
    <source>
        <dbReference type="Pfam" id="PF03372"/>
    </source>
</evidence>
<dbReference type="InterPro" id="IPR036397">
    <property type="entry name" value="RNaseH_sf"/>
</dbReference>